<dbReference type="InterPro" id="IPR012871">
    <property type="entry name" value="DUF1668_ORYSA"/>
</dbReference>
<sequence>MMGNENMILCSDCAGHTSLYDADSHSVVTVPDLGVYKGRDSIPFCIASGDKNHATDNGRYAGCLTLTAEIAALRCSSSMVVRMFSVHISCSVVGNWRLPFYGRAEHVPGLDLWFGLSASRPFHLCAFDLSTVDFDQPPAVLDTWVDLDMPKSWSPYQLDLIHLSAGRFCVVKIFHSTEPPIEMGFSDQEDDARALGDLGVCCLNWHRGGARALRW</sequence>
<name>A0AAV5CEZ8_ELECO</name>
<organism evidence="1 2">
    <name type="scientific">Eleusine coracana subsp. coracana</name>
    <dbReference type="NCBI Taxonomy" id="191504"/>
    <lineage>
        <taxon>Eukaryota</taxon>
        <taxon>Viridiplantae</taxon>
        <taxon>Streptophyta</taxon>
        <taxon>Embryophyta</taxon>
        <taxon>Tracheophyta</taxon>
        <taxon>Spermatophyta</taxon>
        <taxon>Magnoliopsida</taxon>
        <taxon>Liliopsida</taxon>
        <taxon>Poales</taxon>
        <taxon>Poaceae</taxon>
        <taxon>PACMAD clade</taxon>
        <taxon>Chloridoideae</taxon>
        <taxon>Cynodonteae</taxon>
        <taxon>Eleusininae</taxon>
        <taxon>Eleusine</taxon>
    </lineage>
</organism>
<proteinExistence type="predicted"/>
<keyword evidence="2" id="KW-1185">Reference proteome</keyword>
<dbReference type="AlphaFoldDB" id="A0AAV5CEZ8"/>
<dbReference type="Proteomes" id="UP001054889">
    <property type="component" value="Unassembled WGS sequence"/>
</dbReference>
<protein>
    <submittedName>
        <fullName evidence="1">Uncharacterized protein</fullName>
    </submittedName>
</protein>
<dbReference type="PANTHER" id="PTHR33085">
    <property type="entry name" value="OS12G0113100 PROTEIN-RELATED"/>
    <property type="match status" value="1"/>
</dbReference>
<accession>A0AAV5CEZ8</accession>
<dbReference type="PANTHER" id="PTHR33085:SF125">
    <property type="entry name" value="EXPRESSED PROTEIN"/>
    <property type="match status" value="1"/>
</dbReference>
<comment type="caution">
    <text evidence="1">The sequence shown here is derived from an EMBL/GenBank/DDBJ whole genome shotgun (WGS) entry which is preliminary data.</text>
</comment>
<evidence type="ECO:0000313" key="2">
    <source>
        <dbReference type="Proteomes" id="UP001054889"/>
    </source>
</evidence>
<reference evidence="1" key="2">
    <citation type="submission" date="2021-12" db="EMBL/GenBank/DDBJ databases">
        <title>Resequencing data analysis of finger millet.</title>
        <authorList>
            <person name="Hatakeyama M."/>
            <person name="Aluri S."/>
            <person name="Balachadran M.T."/>
            <person name="Sivarajan S.R."/>
            <person name="Poveda L."/>
            <person name="Shimizu-Inatsugi R."/>
            <person name="Schlapbach R."/>
            <person name="Sreeman S.M."/>
            <person name="Shimizu K.K."/>
        </authorList>
    </citation>
    <scope>NUCLEOTIDE SEQUENCE</scope>
</reference>
<reference evidence="1" key="1">
    <citation type="journal article" date="2018" name="DNA Res.">
        <title>Multiple hybrid de novo genome assembly of finger millet, an orphan allotetraploid crop.</title>
        <authorList>
            <person name="Hatakeyama M."/>
            <person name="Aluri S."/>
            <person name="Balachadran M.T."/>
            <person name="Sivarajan S.R."/>
            <person name="Patrignani A."/>
            <person name="Gruter S."/>
            <person name="Poveda L."/>
            <person name="Shimizu-Inatsugi R."/>
            <person name="Baeten J."/>
            <person name="Francoijs K.J."/>
            <person name="Nataraja K.N."/>
            <person name="Reddy Y.A.N."/>
            <person name="Phadnis S."/>
            <person name="Ravikumar R.L."/>
            <person name="Schlapbach R."/>
            <person name="Sreeman S.M."/>
            <person name="Shimizu K.K."/>
        </authorList>
    </citation>
    <scope>NUCLEOTIDE SEQUENCE</scope>
</reference>
<dbReference type="Pfam" id="PF07893">
    <property type="entry name" value="DUF1668"/>
    <property type="match status" value="1"/>
</dbReference>
<dbReference type="EMBL" id="BQKI01000006">
    <property type="protein sequence ID" value="GJM96680.1"/>
    <property type="molecule type" value="Genomic_DNA"/>
</dbReference>
<gene>
    <name evidence="1" type="primary">ga13542</name>
    <name evidence="1" type="ORF">PR202_ga13542</name>
</gene>
<evidence type="ECO:0000313" key="1">
    <source>
        <dbReference type="EMBL" id="GJM96680.1"/>
    </source>
</evidence>